<comment type="caution">
    <text evidence="1">The sequence shown here is derived from an EMBL/GenBank/DDBJ whole genome shotgun (WGS) entry which is preliminary data.</text>
</comment>
<sequence length="102" mass="11580">MKGREITFQIIIYECWFSYASEIGYGLSHDGSAHGCAVGGKTVVMRVFLKPFVASCFILRASDNWKVLKELEKAAKVYWSAKDRLPPRVFQSSSLSCEYKFV</sequence>
<reference evidence="1 2" key="1">
    <citation type="journal article" date="2018" name="PLoS Genet.">
        <title>Population sequencing reveals clonal diversity and ancestral inbreeding in the grapevine cultivar Chardonnay.</title>
        <authorList>
            <person name="Roach M.J."/>
            <person name="Johnson D.L."/>
            <person name="Bohlmann J."/>
            <person name="van Vuuren H.J."/>
            <person name="Jones S.J."/>
            <person name="Pretorius I.S."/>
            <person name="Schmidt S.A."/>
            <person name="Borneman A.R."/>
        </authorList>
    </citation>
    <scope>NUCLEOTIDE SEQUENCE [LARGE SCALE GENOMIC DNA]</scope>
    <source>
        <strain evidence="2">cv. Chardonnay</strain>
        <tissue evidence="1">Leaf</tissue>
    </source>
</reference>
<accession>A0A438F1B3</accession>
<dbReference type="Proteomes" id="UP000288805">
    <property type="component" value="Unassembled WGS sequence"/>
</dbReference>
<dbReference type="EMBL" id="QGNW01001140">
    <property type="protein sequence ID" value="RVW53798.1"/>
    <property type="molecule type" value="Genomic_DNA"/>
</dbReference>
<gene>
    <name evidence="1" type="ORF">CK203_101387</name>
</gene>
<organism evidence="1 2">
    <name type="scientific">Vitis vinifera</name>
    <name type="common">Grape</name>
    <dbReference type="NCBI Taxonomy" id="29760"/>
    <lineage>
        <taxon>Eukaryota</taxon>
        <taxon>Viridiplantae</taxon>
        <taxon>Streptophyta</taxon>
        <taxon>Embryophyta</taxon>
        <taxon>Tracheophyta</taxon>
        <taxon>Spermatophyta</taxon>
        <taxon>Magnoliopsida</taxon>
        <taxon>eudicotyledons</taxon>
        <taxon>Gunneridae</taxon>
        <taxon>Pentapetalae</taxon>
        <taxon>rosids</taxon>
        <taxon>Vitales</taxon>
        <taxon>Vitaceae</taxon>
        <taxon>Viteae</taxon>
        <taxon>Vitis</taxon>
    </lineage>
</organism>
<evidence type="ECO:0000313" key="1">
    <source>
        <dbReference type="EMBL" id="RVW53798.1"/>
    </source>
</evidence>
<name>A0A438F1B3_VITVI</name>
<dbReference type="AlphaFoldDB" id="A0A438F1B3"/>
<protein>
    <submittedName>
        <fullName evidence="1">Uncharacterized protein</fullName>
    </submittedName>
</protein>
<evidence type="ECO:0000313" key="2">
    <source>
        <dbReference type="Proteomes" id="UP000288805"/>
    </source>
</evidence>
<proteinExistence type="predicted"/>